<dbReference type="GO" id="GO:0032790">
    <property type="term" value="P:ribosome disassembly"/>
    <property type="evidence" value="ECO:0007669"/>
    <property type="project" value="TreeGrafter"/>
</dbReference>
<dbReference type="Proteomes" id="UP000501060">
    <property type="component" value="Chromosome"/>
</dbReference>
<dbReference type="GO" id="GO:0005829">
    <property type="term" value="C:cytosol"/>
    <property type="evidence" value="ECO:0007669"/>
    <property type="project" value="TreeGrafter"/>
</dbReference>
<evidence type="ECO:0000313" key="7">
    <source>
        <dbReference type="EMBL" id="QJG67284.1"/>
    </source>
</evidence>
<dbReference type="NCBIfam" id="TIGR00168">
    <property type="entry name" value="infC"/>
    <property type="match status" value="1"/>
</dbReference>
<dbReference type="GO" id="GO:0043022">
    <property type="term" value="F:ribosome binding"/>
    <property type="evidence" value="ECO:0007669"/>
    <property type="project" value="TreeGrafter"/>
</dbReference>
<dbReference type="InterPro" id="IPR036787">
    <property type="entry name" value="T_IF-3_N_sf"/>
</dbReference>
<protein>
    <recommendedName>
        <fullName evidence="4">Translation initiation factor IF-3</fullName>
    </recommendedName>
</protein>
<proteinExistence type="inferred from homology"/>
<evidence type="ECO:0000256" key="2">
    <source>
        <dbReference type="ARBA" id="ARBA00022540"/>
    </source>
</evidence>
<organism evidence="7 8">
    <name type="scientific">Mycoplasma phocoenae</name>
    <dbReference type="NCBI Taxonomy" id="754517"/>
    <lineage>
        <taxon>Bacteria</taxon>
        <taxon>Bacillati</taxon>
        <taxon>Mycoplasmatota</taxon>
        <taxon>Mollicutes</taxon>
        <taxon>Mycoplasmataceae</taxon>
        <taxon>Mycoplasma</taxon>
    </lineage>
</organism>
<gene>
    <name evidence="7" type="ORF">HGG69_02525</name>
</gene>
<evidence type="ECO:0000256" key="4">
    <source>
        <dbReference type="NCBIfam" id="TIGR00168"/>
    </source>
</evidence>
<dbReference type="AlphaFoldDB" id="A0A858U2B0"/>
<dbReference type="Pfam" id="PF05198">
    <property type="entry name" value="IF3_N"/>
    <property type="match status" value="1"/>
</dbReference>
<dbReference type="Gene3D" id="3.10.20.80">
    <property type="entry name" value="Translation initiation factor 3 (IF-3), N-terminal domain"/>
    <property type="match status" value="1"/>
</dbReference>
<evidence type="ECO:0000256" key="1">
    <source>
        <dbReference type="ARBA" id="ARBA00005439"/>
    </source>
</evidence>
<feature type="domain" description="Translation initiation factor 3 C-terminal" evidence="5">
    <location>
        <begin position="80"/>
        <end position="163"/>
    </location>
</feature>
<evidence type="ECO:0000256" key="3">
    <source>
        <dbReference type="ARBA" id="ARBA00022917"/>
    </source>
</evidence>
<dbReference type="PANTHER" id="PTHR10938:SF0">
    <property type="entry name" value="TRANSLATION INITIATION FACTOR IF-3, MITOCHONDRIAL"/>
    <property type="match status" value="1"/>
</dbReference>
<sequence length="187" mass="21628">MLNHDIPFPKVFVTDEDGTKIGVLSKAEAIELAKSQKKDLVLISMVDNKPITRILDYGKFKYNRKKKAKEAKEKQSVTVNREVRLTVNIGDHDLNTKARKAREFILNGDRVKVSLKFRGREMMRPEIGQEVIQKFYACVEDIAKISKEATLINDRFLDMYLEKDKKKVQILEKQTKEQGDNDAKNEN</sequence>
<dbReference type="Pfam" id="PF00707">
    <property type="entry name" value="IF3_C"/>
    <property type="match status" value="1"/>
</dbReference>
<dbReference type="InterPro" id="IPR019814">
    <property type="entry name" value="Translation_initiation_fac_3_N"/>
</dbReference>
<dbReference type="GO" id="GO:0016020">
    <property type="term" value="C:membrane"/>
    <property type="evidence" value="ECO:0007669"/>
    <property type="project" value="TreeGrafter"/>
</dbReference>
<evidence type="ECO:0000313" key="8">
    <source>
        <dbReference type="Proteomes" id="UP000501060"/>
    </source>
</evidence>
<keyword evidence="2 7" id="KW-0396">Initiation factor</keyword>
<dbReference type="SUPFAM" id="SSF55200">
    <property type="entry name" value="Translation initiation factor IF3, C-terminal domain"/>
    <property type="match status" value="1"/>
</dbReference>
<accession>A0A858U2B0</accession>
<dbReference type="PANTHER" id="PTHR10938">
    <property type="entry name" value="TRANSLATION INITIATION FACTOR IF-3"/>
    <property type="match status" value="1"/>
</dbReference>
<evidence type="ECO:0000259" key="5">
    <source>
        <dbReference type="Pfam" id="PF00707"/>
    </source>
</evidence>
<keyword evidence="8" id="KW-1185">Reference proteome</keyword>
<dbReference type="EMBL" id="CP051481">
    <property type="protein sequence ID" value="QJG67284.1"/>
    <property type="molecule type" value="Genomic_DNA"/>
</dbReference>
<evidence type="ECO:0000259" key="6">
    <source>
        <dbReference type="Pfam" id="PF05198"/>
    </source>
</evidence>
<dbReference type="InterPro" id="IPR001288">
    <property type="entry name" value="Translation_initiation_fac_3"/>
</dbReference>
<dbReference type="Gene3D" id="3.30.110.10">
    <property type="entry name" value="Translation initiation factor 3 (IF-3), C-terminal domain"/>
    <property type="match status" value="1"/>
</dbReference>
<dbReference type="KEGG" id="mphe:HGG69_02525"/>
<dbReference type="InterPro" id="IPR019815">
    <property type="entry name" value="Translation_initiation_fac_3_C"/>
</dbReference>
<name>A0A858U2B0_9MOLU</name>
<reference evidence="7 8" key="1">
    <citation type="submission" date="2020-04" db="EMBL/GenBank/DDBJ databases">
        <title>Novel Mycoplasma species detected in Phocoena phocoena (harbor porpoise) from the USA.</title>
        <authorList>
            <person name="Volokhov D.V."/>
        </authorList>
    </citation>
    <scope>NUCLEOTIDE SEQUENCE [LARGE SCALE GENOMIC DNA]</scope>
    <source>
        <strain evidence="7 8">Phocoena C-264-GEN</strain>
    </source>
</reference>
<dbReference type="GO" id="GO:0003743">
    <property type="term" value="F:translation initiation factor activity"/>
    <property type="evidence" value="ECO:0007669"/>
    <property type="project" value="UniProtKB-UniRule"/>
</dbReference>
<dbReference type="SUPFAM" id="SSF54364">
    <property type="entry name" value="Translation initiation factor IF3, N-terminal domain"/>
    <property type="match status" value="1"/>
</dbReference>
<keyword evidence="3" id="KW-0648">Protein biosynthesis</keyword>
<dbReference type="InterPro" id="IPR036788">
    <property type="entry name" value="T_IF-3_C_sf"/>
</dbReference>
<feature type="domain" description="Translation initiation factor 3 N-terminal" evidence="6">
    <location>
        <begin position="3"/>
        <end position="71"/>
    </location>
</feature>
<comment type="similarity">
    <text evidence="1">Belongs to the IF-3 family.</text>
</comment>